<sequence length="397" mass="43927">MARTESVLSIFLASPGDVTDERNRLGDAIREWNRTWARNLGVRLEVIRWEDDAYPGVGVDAQDVINQQLPQDYDLFVGIMWSRFGTPTGRAGSGTAEEFDRALQMNRRGLGNPEILFYFKDTPIPPSKIDSEQLMKLQEFKQRLKIEGVLHWDFADSDQFERLVILHITKHVQSWRHIPRSTTAILTNFSDSPKADRHSMTMQSEVTSEEDDGLLDLIETFEERIGEVTSIVNRLSDAQNELASKTVQGTAELQALQAAPEGATAKQARRLIAKVADEMMQFAARTEAEIPLFHAAMNDSVAALTKAAALSVAFGSEQTQTAKTAALALLSSLPTARESMIGFKATTVALPRITKELNQAKRKQESVLDALIAELESAERLLTEAIGVMDTLLGGAN</sequence>
<dbReference type="Proteomes" id="UP000295182">
    <property type="component" value="Unassembled WGS sequence"/>
</dbReference>
<protein>
    <recommendedName>
        <fullName evidence="4">DUF4062 domain-containing protein</fullName>
    </recommendedName>
</protein>
<keyword evidence="3" id="KW-1185">Reference proteome</keyword>
<evidence type="ECO:0000256" key="1">
    <source>
        <dbReference type="SAM" id="Coils"/>
    </source>
</evidence>
<feature type="coiled-coil region" evidence="1">
    <location>
        <begin position="354"/>
        <end position="388"/>
    </location>
</feature>
<dbReference type="RefSeq" id="WP_132750427.1">
    <property type="nucleotide sequence ID" value="NZ_QXNC01000014.1"/>
</dbReference>
<gene>
    <name evidence="2" type="ORF">EV674_11711</name>
</gene>
<keyword evidence="1" id="KW-0175">Coiled coil</keyword>
<dbReference type="AlphaFoldDB" id="A0A4R2N6W2"/>
<dbReference type="EMBL" id="SLXH01000017">
    <property type="protein sequence ID" value="TCP16545.1"/>
    <property type="molecule type" value="Genomic_DNA"/>
</dbReference>
<proteinExistence type="predicted"/>
<organism evidence="2 3">
    <name type="scientific">Simplicispira metamorpha</name>
    <dbReference type="NCBI Taxonomy" id="80881"/>
    <lineage>
        <taxon>Bacteria</taxon>
        <taxon>Pseudomonadati</taxon>
        <taxon>Pseudomonadota</taxon>
        <taxon>Betaproteobacteria</taxon>
        <taxon>Burkholderiales</taxon>
        <taxon>Comamonadaceae</taxon>
        <taxon>Simplicispira</taxon>
    </lineage>
</organism>
<accession>A0A4R2N6W2</accession>
<reference evidence="2 3" key="1">
    <citation type="submission" date="2019-03" db="EMBL/GenBank/DDBJ databases">
        <title>Genomic Encyclopedia of Type Strains, Phase IV (KMG-IV): sequencing the most valuable type-strain genomes for metagenomic binning, comparative biology and taxonomic classification.</title>
        <authorList>
            <person name="Goeker M."/>
        </authorList>
    </citation>
    <scope>NUCLEOTIDE SEQUENCE [LARGE SCALE GENOMIC DNA]</scope>
    <source>
        <strain evidence="2 3">DSM 1837</strain>
    </source>
</reference>
<evidence type="ECO:0008006" key="4">
    <source>
        <dbReference type="Google" id="ProtNLM"/>
    </source>
</evidence>
<evidence type="ECO:0000313" key="3">
    <source>
        <dbReference type="Proteomes" id="UP000295182"/>
    </source>
</evidence>
<name>A0A4R2N6W2_9BURK</name>
<dbReference type="OrthoDB" id="9784936at2"/>
<evidence type="ECO:0000313" key="2">
    <source>
        <dbReference type="EMBL" id="TCP16545.1"/>
    </source>
</evidence>
<comment type="caution">
    <text evidence="2">The sequence shown here is derived from an EMBL/GenBank/DDBJ whole genome shotgun (WGS) entry which is preliminary data.</text>
</comment>